<evidence type="ECO:0000313" key="1">
    <source>
        <dbReference type="EMBL" id="KAK6745313.1"/>
    </source>
</evidence>
<evidence type="ECO:0008006" key="3">
    <source>
        <dbReference type="Google" id="ProtNLM"/>
    </source>
</evidence>
<dbReference type="Proteomes" id="UP001303046">
    <property type="component" value="Unassembled WGS sequence"/>
</dbReference>
<organism evidence="1 2">
    <name type="scientific">Necator americanus</name>
    <name type="common">Human hookworm</name>
    <dbReference type="NCBI Taxonomy" id="51031"/>
    <lineage>
        <taxon>Eukaryota</taxon>
        <taxon>Metazoa</taxon>
        <taxon>Ecdysozoa</taxon>
        <taxon>Nematoda</taxon>
        <taxon>Chromadorea</taxon>
        <taxon>Rhabditida</taxon>
        <taxon>Rhabditina</taxon>
        <taxon>Rhabditomorpha</taxon>
        <taxon>Strongyloidea</taxon>
        <taxon>Ancylostomatidae</taxon>
        <taxon>Bunostominae</taxon>
        <taxon>Necator</taxon>
    </lineage>
</organism>
<sequence>MLPLGVACTYSSCATRMDSATNAKVPQRSAVAQRLHRQNNQMSCLDSTIGKRSHRRFRFHRSYLPKDNDIGYGLRTDVKQT</sequence>
<comment type="caution">
    <text evidence="1">The sequence shown here is derived from an EMBL/GenBank/DDBJ whole genome shotgun (WGS) entry which is preliminary data.</text>
</comment>
<name>A0ABR1D5T2_NECAM</name>
<accession>A0ABR1D5T2</accession>
<keyword evidence="2" id="KW-1185">Reference proteome</keyword>
<protein>
    <recommendedName>
        <fullName evidence="3">Secreted protein</fullName>
    </recommendedName>
</protein>
<reference evidence="1 2" key="1">
    <citation type="submission" date="2023-08" db="EMBL/GenBank/DDBJ databases">
        <title>A Necator americanus chromosomal reference genome.</title>
        <authorList>
            <person name="Ilik V."/>
            <person name="Petrzelkova K.J."/>
            <person name="Pardy F."/>
            <person name="Fuh T."/>
            <person name="Niatou-Singa F.S."/>
            <person name="Gouil Q."/>
            <person name="Baker L."/>
            <person name="Ritchie M.E."/>
            <person name="Jex A.R."/>
            <person name="Gazzola D."/>
            <person name="Li H."/>
            <person name="Toshio Fujiwara R."/>
            <person name="Zhan B."/>
            <person name="Aroian R.V."/>
            <person name="Pafco B."/>
            <person name="Schwarz E.M."/>
        </authorList>
    </citation>
    <scope>NUCLEOTIDE SEQUENCE [LARGE SCALE GENOMIC DNA]</scope>
    <source>
        <strain evidence="1 2">Aroian</strain>
        <tissue evidence="1">Whole animal</tissue>
    </source>
</reference>
<dbReference type="EMBL" id="JAVFWL010000003">
    <property type="protein sequence ID" value="KAK6745313.1"/>
    <property type="molecule type" value="Genomic_DNA"/>
</dbReference>
<evidence type="ECO:0000313" key="2">
    <source>
        <dbReference type="Proteomes" id="UP001303046"/>
    </source>
</evidence>
<proteinExistence type="predicted"/>
<gene>
    <name evidence="1" type="primary">Necator_chrIII.g12579</name>
    <name evidence="1" type="ORF">RB195_011813</name>
</gene>